<dbReference type="EC" id="2.3.2.23" evidence="3"/>
<evidence type="ECO:0000256" key="5">
    <source>
        <dbReference type="ARBA" id="ARBA00022692"/>
    </source>
</evidence>
<dbReference type="GO" id="GO:0140662">
    <property type="term" value="F:ATP-dependent protein folding chaperone"/>
    <property type="evidence" value="ECO:0007669"/>
    <property type="project" value="InterPro"/>
</dbReference>
<evidence type="ECO:0000256" key="11">
    <source>
        <dbReference type="ARBA" id="ARBA00023136"/>
    </source>
</evidence>
<keyword evidence="5 17" id="KW-0812">Transmembrane</keyword>
<dbReference type="InterPro" id="IPR027413">
    <property type="entry name" value="GROEL-like_equatorial_sf"/>
</dbReference>
<name>G7Y4F6_CLOSI</name>
<dbReference type="EMBL" id="DF142856">
    <property type="protein sequence ID" value="GAA47842.1"/>
    <property type="molecule type" value="Genomic_DNA"/>
</dbReference>
<evidence type="ECO:0000256" key="13">
    <source>
        <dbReference type="ARBA" id="ARBA00054775"/>
    </source>
</evidence>
<keyword evidence="11 17" id="KW-0472">Membrane</keyword>
<dbReference type="SUPFAM" id="SSF54495">
    <property type="entry name" value="UBC-like"/>
    <property type="match status" value="1"/>
</dbReference>
<evidence type="ECO:0000259" key="18">
    <source>
        <dbReference type="PROSITE" id="PS50127"/>
    </source>
</evidence>
<evidence type="ECO:0000256" key="7">
    <source>
        <dbReference type="ARBA" id="ARBA00022786"/>
    </source>
</evidence>
<feature type="domain" description="UBC core" evidence="18">
    <location>
        <begin position="1018"/>
        <end position="1168"/>
    </location>
</feature>
<dbReference type="PANTHER" id="PTHR11353">
    <property type="entry name" value="CHAPERONIN"/>
    <property type="match status" value="1"/>
</dbReference>
<dbReference type="GO" id="GO:0051082">
    <property type="term" value="F:unfolded protein binding"/>
    <property type="evidence" value="ECO:0007669"/>
    <property type="project" value="InterPro"/>
</dbReference>
<evidence type="ECO:0000256" key="12">
    <source>
        <dbReference type="ARBA" id="ARBA00023186"/>
    </source>
</evidence>
<keyword evidence="7" id="KW-0833">Ubl conjugation pathway</keyword>
<dbReference type="SUPFAM" id="SSF48592">
    <property type="entry name" value="GroEL equatorial domain-like"/>
    <property type="match status" value="1"/>
</dbReference>
<dbReference type="GO" id="GO:0061631">
    <property type="term" value="F:ubiquitin conjugating enzyme activity"/>
    <property type="evidence" value="ECO:0007669"/>
    <property type="project" value="UniProtKB-EC"/>
</dbReference>
<dbReference type="AlphaFoldDB" id="G7Y4F6"/>
<evidence type="ECO:0000313" key="20">
    <source>
        <dbReference type="Proteomes" id="UP000008909"/>
    </source>
</evidence>
<dbReference type="InterPro" id="IPR016135">
    <property type="entry name" value="UBQ-conjugating_enzyme/RWD"/>
</dbReference>
<reference evidence="19" key="1">
    <citation type="journal article" date="2011" name="Genome Biol.">
        <title>The draft genome of the carcinogenic human liver fluke Clonorchis sinensis.</title>
        <authorList>
            <person name="Wang X."/>
            <person name="Chen W."/>
            <person name="Huang Y."/>
            <person name="Sun J."/>
            <person name="Men J."/>
            <person name="Liu H."/>
            <person name="Luo F."/>
            <person name="Guo L."/>
            <person name="Lv X."/>
            <person name="Deng C."/>
            <person name="Zhou C."/>
            <person name="Fan Y."/>
            <person name="Li X."/>
            <person name="Huang L."/>
            <person name="Hu Y."/>
            <person name="Liang C."/>
            <person name="Hu X."/>
            <person name="Xu J."/>
            <person name="Yu X."/>
        </authorList>
    </citation>
    <scope>NUCLEOTIDE SEQUENCE [LARGE SCALE GENOMIC DNA]</scope>
    <source>
        <strain evidence="19">Henan</strain>
    </source>
</reference>
<protein>
    <recommendedName>
        <fullName evidence="14">Ubiquitin-conjugating enzyme E2 J2</fullName>
        <ecNumber evidence="3">2.3.2.23</ecNumber>
    </recommendedName>
</protein>
<dbReference type="InterPro" id="IPR017998">
    <property type="entry name" value="Chaperone_TCP-1"/>
</dbReference>
<dbReference type="Gene3D" id="3.10.110.10">
    <property type="entry name" value="Ubiquitin Conjugating Enzyme"/>
    <property type="match status" value="1"/>
</dbReference>
<dbReference type="Gene3D" id="3.30.260.10">
    <property type="entry name" value="TCP-1-like chaperonin intermediate domain"/>
    <property type="match status" value="1"/>
</dbReference>
<feature type="transmembrane region" description="Helical" evidence="17">
    <location>
        <begin position="1203"/>
        <end position="1225"/>
    </location>
</feature>
<dbReference type="Pfam" id="PF00179">
    <property type="entry name" value="UQ_con"/>
    <property type="match status" value="1"/>
</dbReference>
<proteinExistence type="inferred from homology"/>
<dbReference type="GO" id="GO:0005524">
    <property type="term" value="F:ATP binding"/>
    <property type="evidence" value="ECO:0007669"/>
    <property type="project" value="UniProtKB-KW"/>
</dbReference>
<evidence type="ECO:0000256" key="10">
    <source>
        <dbReference type="ARBA" id="ARBA00022989"/>
    </source>
</evidence>
<dbReference type="PROSITE" id="PS00751">
    <property type="entry name" value="TCP1_2"/>
    <property type="match status" value="1"/>
</dbReference>
<dbReference type="Pfam" id="PF00118">
    <property type="entry name" value="Cpn60_TCP1"/>
    <property type="match status" value="1"/>
</dbReference>
<dbReference type="InterPro" id="IPR000608">
    <property type="entry name" value="UBC"/>
</dbReference>
<dbReference type="PROSITE" id="PS00995">
    <property type="entry name" value="TCP1_3"/>
    <property type="match status" value="1"/>
</dbReference>
<dbReference type="PRINTS" id="PR00304">
    <property type="entry name" value="TCOMPLEXTCP1"/>
</dbReference>
<evidence type="ECO:0000313" key="19">
    <source>
        <dbReference type="EMBL" id="GAA47842.1"/>
    </source>
</evidence>
<organism evidence="19 20">
    <name type="scientific">Clonorchis sinensis</name>
    <name type="common">Chinese liver fluke</name>
    <dbReference type="NCBI Taxonomy" id="79923"/>
    <lineage>
        <taxon>Eukaryota</taxon>
        <taxon>Metazoa</taxon>
        <taxon>Spiralia</taxon>
        <taxon>Lophotrochozoa</taxon>
        <taxon>Platyhelminthes</taxon>
        <taxon>Trematoda</taxon>
        <taxon>Digenea</taxon>
        <taxon>Opisthorchiida</taxon>
        <taxon>Opisthorchiata</taxon>
        <taxon>Opisthorchiidae</taxon>
        <taxon>Clonorchis</taxon>
    </lineage>
</organism>
<dbReference type="Gene3D" id="1.10.560.10">
    <property type="entry name" value="GroEL-like equatorial domain"/>
    <property type="match status" value="1"/>
</dbReference>
<keyword evidence="9 15" id="KW-0067">ATP-binding</keyword>
<keyword evidence="8" id="KW-0256">Endoplasmic reticulum</keyword>
<keyword evidence="4" id="KW-0808">Transferase</keyword>
<dbReference type="GO" id="GO:0016887">
    <property type="term" value="F:ATP hydrolysis activity"/>
    <property type="evidence" value="ECO:0007669"/>
    <property type="project" value="InterPro"/>
</dbReference>
<keyword evidence="12 15" id="KW-0143">Chaperone</keyword>
<dbReference type="PROSITE" id="PS00750">
    <property type="entry name" value="TCP1_1"/>
    <property type="match status" value="1"/>
</dbReference>
<dbReference type="InterPro" id="IPR027410">
    <property type="entry name" value="TCP-1-like_intermed_sf"/>
</dbReference>
<evidence type="ECO:0000256" key="8">
    <source>
        <dbReference type="ARBA" id="ARBA00022824"/>
    </source>
</evidence>
<accession>G7Y4F6</accession>
<dbReference type="Proteomes" id="UP000008909">
    <property type="component" value="Unassembled WGS sequence"/>
</dbReference>
<evidence type="ECO:0000256" key="3">
    <source>
        <dbReference type="ARBA" id="ARBA00012486"/>
    </source>
</evidence>
<keyword evidence="10 17" id="KW-1133">Transmembrane helix</keyword>
<keyword evidence="20" id="KW-1185">Reference proteome</keyword>
<dbReference type="PROSITE" id="PS50127">
    <property type="entry name" value="UBC_2"/>
    <property type="match status" value="1"/>
</dbReference>
<keyword evidence="6 15" id="KW-0547">Nucleotide-binding</keyword>
<evidence type="ECO:0000256" key="16">
    <source>
        <dbReference type="SAM" id="MobiDB-lite"/>
    </source>
</evidence>
<evidence type="ECO:0000256" key="17">
    <source>
        <dbReference type="SAM" id="Phobius"/>
    </source>
</evidence>
<dbReference type="GO" id="GO:0005789">
    <property type="term" value="C:endoplasmic reticulum membrane"/>
    <property type="evidence" value="ECO:0007669"/>
    <property type="project" value="UniProtKB-SubCell"/>
</dbReference>
<comment type="function">
    <text evidence="13">Catalyzes the covalent attachment of ubiquitin to other proteins. Seems to function in the selective degradation of misfolded membrane proteins from the endoplasmic reticulum (ERAD). In cooperation with the GATOR2 complex, catalyzes 'Lys-6'-linked ubiquitination of NPRL2.</text>
</comment>
<reference key="2">
    <citation type="submission" date="2011-10" db="EMBL/GenBank/DDBJ databases">
        <title>The genome and transcriptome sequence of Clonorchis sinensis provide insights into the carcinogenic liver fluke.</title>
        <authorList>
            <person name="Wang X."/>
            <person name="Huang Y."/>
            <person name="Chen W."/>
            <person name="Liu H."/>
            <person name="Guo L."/>
            <person name="Chen Y."/>
            <person name="Luo F."/>
            <person name="Zhou W."/>
            <person name="Sun J."/>
            <person name="Mao Q."/>
            <person name="Liang P."/>
            <person name="Zhou C."/>
            <person name="Tian Y."/>
            <person name="Men J."/>
            <person name="Lv X."/>
            <person name="Huang L."/>
            <person name="Zhou J."/>
            <person name="Hu Y."/>
            <person name="Li R."/>
            <person name="Zhang F."/>
            <person name="Lei H."/>
            <person name="Li X."/>
            <person name="Hu X."/>
            <person name="Liang C."/>
            <person name="Xu J."/>
            <person name="Wu Z."/>
            <person name="Yu X."/>
        </authorList>
    </citation>
    <scope>NUCLEOTIDE SEQUENCE</scope>
    <source>
        <strain>Henan</strain>
    </source>
</reference>
<evidence type="ECO:0000256" key="9">
    <source>
        <dbReference type="ARBA" id="ARBA00022840"/>
    </source>
</evidence>
<gene>
    <name evidence="19" type="ORF">CLF_100868</name>
</gene>
<dbReference type="InterPro" id="IPR002423">
    <property type="entry name" value="Cpn60/GroEL/TCP-1"/>
</dbReference>
<evidence type="ECO:0000256" key="4">
    <source>
        <dbReference type="ARBA" id="ARBA00022679"/>
    </source>
</evidence>
<dbReference type="InterPro" id="IPR002194">
    <property type="entry name" value="Chaperonin_TCP-1_CS"/>
</dbReference>
<feature type="region of interest" description="Disordered" evidence="16">
    <location>
        <begin position="704"/>
        <end position="724"/>
    </location>
</feature>
<dbReference type="FunFam" id="3.10.110.10:FF:000023">
    <property type="entry name" value="Ubiquitin-conjugating enzyme E2 J2"/>
    <property type="match status" value="1"/>
</dbReference>
<evidence type="ECO:0000256" key="1">
    <source>
        <dbReference type="ARBA" id="ARBA00004586"/>
    </source>
</evidence>
<dbReference type="CDD" id="cd23799">
    <property type="entry name" value="UBCc_UBE2J"/>
    <property type="match status" value="1"/>
</dbReference>
<comment type="similarity">
    <text evidence="2 15">Belongs to the TCP-1 chaperonin family.</text>
</comment>
<dbReference type="SMART" id="SM00212">
    <property type="entry name" value="UBCc"/>
    <property type="match status" value="1"/>
</dbReference>
<evidence type="ECO:0000256" key="6">
    <source>
        <dbReference type="ARBA" id="ARBA00022741"/>
    </source>
</evidence>
<evidence type="ECO:0000256" key="14">
    <source>
        <dbReference type="ARBA" id="ARBA00073320"/>
    </source>
</evidence>
<evidence type="ECO:0000256" key="2">
    <source>
        <dbReference type="ARBA" id="ARBA00008020"/>
    </source>
</evidence>
<evidence type="ECO:0000256" key="15">
    <source>
        <dbReference type="RuleBase" id="RU004187"/>
    </source>
</evidence>
<sequence>MVYSETAKTHWFRCCNRVGCKRSSEERAGDNAQARTRAVKKMVDFVEKDLRNFAKIIKFEDPGLLSYPLDPIEFTLHPPWRDVTIGCTVKRTNSCNGPLFLKAVVTVISFNFYVHDYLLPAKIVLGSAPFELRQYQVSTTRLAVIHAQRIAHPIAITLNVTSATGLSENRSRWLSKCRTRLMNPRTRKMVPLPGANKPRSGPPLASGCAEATMLKEAVSIVLDRSHTACTLADHWCVCYDSGISGMCSLLALAFSEHQRNLLRVTQKISLRTKSVAGNSPLLFFQQVNLEDSEGRALIPSDILHRQMSDSVITRGIRHVHAICVDESEIVDNLLTGRGLEIVRFAGNNSNLHRNHGVTCAKGPGLYVDVEGGCSSLEEAVFRNIEACAALSKTTRTTFGPAGQNKIVINHIGRQFVTNDAATILKELEVAHPAAKILVMATQQQEQEAGDGTNFVLQLAGSLLEQATDLLRMGLSVTQVTEGYELARTKALDTLDELVVESIADLRDLGSVKRVIKTAIMSKQVELADFLSELITKACRAKSAEKSYFSAKGGLACAVRDHIIAAFGAEHFLRLKPLFRFTTEHSFLIGLASHQHQSARALLLKQRRPPNRASAPLSLPAWAFMSPATRKISDHLARCTRTPSASKKLSLENSELQSVGTCCQTNRTEATINGYPIKQRRFRSFAQYNTHPSISSCSGLCITRGAQPEPGRERGGSQLDHGPRKVRTNRLATERLADPDVRRTYHNRLLGSLLNAPPSDVNAYWDEIATSLHTAGNFACGTAPPSALKHQISDRTVALLKSRRNIPAGSEHNLMRRIIRRQVEHQLSEQPKPLGHMLFPNTNEPPSPLAIGGLDQLLTRSLWITSWSPFQTTRLLMLTYWKVMSATLQDAGRFVCGIGKAYHRALNDTYVRVQMYPAPQSCCACRVPAFREQRCYPCPIQGGENLEVDRFSMTEGNEFSLTVRRSDSLSKDKVARIHVNQSIQFQFISYKPCTIGTLVPAATVSITGKRECGSYNEASEAKRLKQDYIRLIKDPVPYVTAEPLPSNMFEWHYVIRGPSDSPYKGGYYHGKLVFPREFPFRPPSIYMITPNGRFACNTRLCLSISDFHPDTWNPAWSVSSILTGLLSFMLENTHTTGSIETSTSTKRLLAESSGEFNLNSEVFCELFPNIVQEIRDKLAQSQRQRESTRQNNGHSSGGHDHNAWHISSLFVLAVFSLFAFLVKLVFRFLAEPV</sequence>
<comment type="subcellular location">
    <subcellularLocation>
        <location evidence="1">Endoplasmic reticulum membrane</location>
    </subcellularLocation>
</comment>